<keyword evidence="2" id="KW-1185">Reference proteome</keyword>
<protein>
    <recommendedName>
        <fullName evidence="3">NGG1p interacting factor NIF3</fullName>
    </recommendedName>
</protein>
<proteinExistence type="predicted"/>
<dbReference type="SUPFAM" id="SSF102705">
    <property type="entry name" value="NIF3 (NGG1p interacting factor 3)-like"/>
    <property type="match status" value="1"/>
</dbReference>
<comment type="caution">
    <text evidence="1">The sequence shown here is derived from an EMBL/GenBank/DDBJ whole genome shotgun (WGS) entry which is preliminary data.</text>
</comment>
<evidence type="ECO:0000313" key="1">
    <source>
        <dbReference type="EMBL" id="GAA1544161.1"/>
    </source>
</evidence>
<evidence type="ECO:0000313" key="2">
    <source>
        <dbReference type="Proteomes" id="UP001501288"/>
    </source>
</evidence>
<dbReference type="PANTHER" id="PTHR41774:SF1">
    <property type="entry name" value="NGG1P INTERACTING FACTOR NIF3"/>
    <property type="match status" value="1"/>
</dbReference>
<organism evidence="1 2">
    <name type="scientific">Dermacoccus barathri</name>
    <dbReference type="NCBI Taxonomy" id="322601"/>
    <lineage>
        <taxon>Bacteria</taxon>
        <taxon>Bacillati</taxon>
        <taxon>Actinomycetota</taxon>
        <taxon>Actinomycetes</taxon>
        <taxon>Micrococcales</taxon>
        <taxon>Dermacoccaceae</taxon>
        <taxon>Dermacoccus</taxon>
    </lineage>
</organism>
<dbReference type="InterPro" id="IPR015867">
    <property type="entry name" value="N-reg_PII/ATP_PRibTrfase_C"/>
</dbReference>
<dbReference type="InterPro" id="IPR036069">
    <property type="entry name" value="DUF34/NIF3_sf"/>
</dbReference>
<sequence length="143" mass="15211">MRTALAYLGMVGDESAESRQVGTVAAPARQDRSRSGGLVVVVVFVPREAADRVRRAAASAGAGAIGDYRACSFSAAGEGRFEPQVGARPTIGRVGEPEVVDEMRVEMVVPRCDARRVVDAVLAAHPYEEPAWHAYETLGLSEL</sequence>
<name>A0ABN2BQA3_9MICO</name>
<evidence type="ECO:0008006" key="3">
    <source>
        <dbReference type="Google" id="ProtNLM"/>
    </source>
</evidence>
<reference evidence="1 2" key="1">
    <citation type="journal article" date="2019" name="Int. J. Syst. Evol. Microbiol.">
        <title>The Global Catalogue of Microorganisms (GCM) 10K type strain sequencing project: providing services to taxonomists for standard genome sequencing and annotation.</title>
        <authorList>
            <consortium name="The Broad Institute Genomics Platform"/>
            <consortium name="The Broad Institute Genome Sequencing Center for Infectious Disease"/>
            <person name="Wu L."/>
            <person name="Ma J."/>
        </authorList>
    </citation>
    <scope>NUCLEOTIDE SEQUENCE [LARGE SCALE GENOMIC DNA]</scope>
    <source>
        <strain evidence="1 2">JCM 14588</strain>
    </source>
</reference>
<dbReference type="Gene3D" id="3.30.70.120">
    <property type="match status" value="1"/>
</dbReference>
<gene>
    <name evidence="1" type="ORF">GCM10009762_16950</name>
</gene>
<dbReference type="EMBL" id="BAAANV010000037">
    <property type="protein sequence ID" value="GAA1544161.1"/>
    <property type="molecule type" value="Genomic_DNA"/>
</dbReference>
<dbReference type="Proteomes" id="UP001501288">
    <property type="component" value="Unassembled WGS sequence"/>
</dbReference>
<dbReference type="PANTHER" id="PTHR41774">
    <property type="match status" value="1"/>
</dbReference>
<accession>A0ABN2BQA3</accession>